<dbReference type="InParanoid" id="G0VJY2"/>
<accession>G0VJY2</accession>
<dbReference type="PROSITE" id="PS50157">
    <property type="entry name" value="ZINC_FINGER_C2H2_2"/>
    <property type="match status" value="2"/>
</dbReference>
<evidence type="ECO:0000313" key="9">
    <source>
        <dbReference type="Proteomes" id="UP000001640"/>
    </source>
</evidence>
<evidence type="ECO:0000313" key="8">
    <source>
        <dbReference type="EMBL" id="CCC71814.1"/>
    </source>
</evidence>
<evidence type="ECO:0000256" key="5">
    <source>
        <dbReference type="PROSITE-ProRule" id="PRU00042"/>
    </source>
</evidence>
<dbReference type="PROSITE" id="PS00028">
    <property type="entry name" value="ZINC_FINGER_C2H2_1"/>
    <property type="match status" value="1"/>
</dbReference>
<dbReference type="AlphaFoldDB" id="G0VJY2"/>
<keyword evidence="3 5" id="KW-0863">Zinc-finger</keyword>
<dbReference type="SUPFAM" id="SSF57667">
    <property type="entry name" value="beta-beta-alpha zinc fingers"/>
    <property type="match status" value="1"/>
</dbReference>
<feature type="region of interest" description="Disordered" evidence="6">
    <location>
        <begin position="194"/>
        <end position="222"/>
    </location>
</feature>
<reference key="2">
    <citation type="submission" date="2011-08" db="EMBL/GenBank/DDBJ databases">
        <title>Genome sequence of Naumovozyma castellii.</title>
        <authorList>
            <person name="Gordon J.L."/>
            <person name="Armisen D."/>
            <person name="Proux-Wera E."/>
            <person name="OhEigeartaigh S.S."/>
            <person name="Byrne K.P."/>
            <person name="Wolfe K.H."/>
        </authorList>
    </citation>
    <scope>NUCLEOTIDE SEQUENCE</scope>
    <source>
        <strain>Type strain:CBS 4309</strain>
    </source>
</reference>
<dbReference type="PANTHER" id="PTHR14003">
    <property type="entry name" value="TRANSCRIPTIONAL REPRESSOR PROTEIN YY"/>
    <property type="match status" value="1"/>
</dbReference>
<dbReference type="GeneID" id="96905503"/>
<organism evidence="8 9">
    <name type="scientific">Naumovozyma castellii</name>
    <name type="common">Yeast</name>
    <name type="synonym">Saccharomyces castellii</name>
    <dbReference type="NCBI Taxonomy" id="27288"/>
    <lineage>
        <taxon>Eukaryota</taxon>
        <taxon>Fungi</taxon>
        <taxon>Dikarya</taxon>
        <taxon>Ascomycota</taxon>
        <taxon>Saccharomycotina</taxon>
        <taxon>Saccharomycetes</taxon>
        <taxon>Saccharomycetales</taxon>
        <taxon>Saccharomycetaceae</taxon>
        <taxon>Naumovozyma</taxon>
    </lineage>
</organism>
<keyword evidence="2" id="KW-0677">Repeat</keyword>
<proteinExistence type="predicted"/>
<sequence>MLQIQKDFMTNTITPEVEDSLTKLGGYDSLSDNFEDESVIEPLSSFLHYTPLNSNWGSGNYQLYDNNNNTPNSNLGTPLRTSSENILTTIDYNGIPKFDSYAEAYSKMLDESLRWTNMSNPAISETGYSVSKPAIHRRYTDTALKVNTASTGYRLSAPEIYGQECSLNKLEVTPPIKEEIFESKPIKQIIPVNDRRRSPPTLSNVIKAKNSGKYGNSHLPSPGHKVEVETSAFDEKLGYFCDVCGKGFRRPSSLRTHSNIRSGNRPYKCPYSNCTKSFNAKSNMLRHYKLHFRLTSGAYVLPSGEISLEKPTSKQLFGKTDDDGSAADES</sequence>
<dbReference type="Gene3D" id="3.30.160.60">
    <property type="entry name" value="Classic Zinc Finger"/>
    <property type="match status" value="2"/>
</dbReference>
<dbReference type="HOGENOM" id="CLU_842226_0_0_1"/>
<dbReference type="OrthoDB" id="6077919at2759"/>
<dbReference type="InterPro" id="IPR013087">
    <property type="entry name" value="Znf_C2H2_type"/>
</dbReference>
<dbReference type="GO" id="GO:0000785">
    <property type="term" value="C:chromatin"/>
    <property type="evidence" value="ECO:0007669"/>
    <property type="project" value="TreeGrafter"/>
</dbReference>
<dbReference type="KEGG" id="ncs:NCAS_0I01460"/>
<evidence type="ECO:0000256" key="3">
    <source>
        <dbReference type="ARBA" id="ARBA00022771"/>
    </source>
</evidence>
<evidence type="ECO:0000256" key="4">
    <source>
        <dbReference type="ARBA" id="ARBA00022833"/>
    </source>
</evidence>
<reference evidence="8 9" key="1">
    <citation type="journal article" date="2011" name="Proc. Natl. Acad. Sci. U.S.A.">
        <title>Evolutionary erosion of yeast sex chromosomes by mating-type switching accidents.</title>
        <authorList>
            <person name="Gordon J.L."/>
            <person name="Armisen D."/>
            <person name="Proux-Wera E."/>
            <person name="Oheigeartaigh S.S."/>
            <person name="Byrne K.P."/>
            <person name="Wolfe K.H."/>
        </authorList>
    </citation>
    <scope>NUCLEOTIDE SEQUENCE [LARGE SCALE GENOMIC DNA]</scope>
    <source>
        <strain evidence="9">ATCC 76901 / BCRC 22586 / CBS 4309 / NBRC 1992 / NRRL Y-12630</strain>
    </source>
</reference>
<feature type="region of interest" description="Disordered" evidence="6">
    <location>
        <begin position="311"/>
        <end position="330"/>
    </location>
</feature>
<evidence type="ECO:0000256" key="6">
    <source>
        <dbReference type="SAM" id="MobiDB-lite"/>
    </source>
</evidence>
<dbReference type="GO" id="GO:0000978">
    <property type="term" value="F:RNA polymerase II cis-regulatory region sequence-specific DNA binding"/>
    <property type="evidence" value="ECO:0007669"/>
    <property type="project" value="TreeGrafter"/>
</dbReference>
<dbReference type="GO" id="GO:0005667">
    <property type="term" value="C:transcription regulator complex"/>
    <property type="evidence" value="ECO:0007669"/>
    <property type="project" value="TreeGrafter"/>
</dbReference>
<dbReference type="GO" id="GO:0008270">
    <property type="term" value="F:zinc ion binding"/>
    <property type="evidence" value="ECO:0007669"/>
    <property type="project" value="UniProtKB-KW"/>
</dbReference>
<keyword evidence="4" id="KW-0862">Zinc</keyword>
<evidence type="ECO:0000259" key="7">
    <source>
        <dbReference type="PROSITE" id="PS50157"/>
    </source>
</evidence>
<dbReference type="Pfam" id="PF00096">
    <property type="entry name" value="zf-C2H2"/>
    <property type="match status" value="2"/>
</dbReference>
<dbReference type="SMART" id="SM00355">
    <property type="entry name" value="ZnF_C2H2"/>
    <property type="match status" value="2"/>
</dbReference>
<dbReference type="Proteomes" id="UP000001640">
    <property type="component" value="Chromosome 9"/>
</dbReference>
<name>G0VJY2_NAUCA</name>
<protein>
    <recommendedName>
        <fullName evidence="7">C2H2-type domain-containing protein</fullName>
    </recommendedName>
</protein>
<feature type="domain" description="C2H2-type" evidence="7">
    <location>
        <begin position="239"/>
        <end position="266"/>
    </location>
</feature>
<gene>
    <name evidence="8" type="primary">NCAS0I01460</name>
    <name evidence="8" type="ordered locus">NCAS_0I01460</name>
</gene>
<dbReference type="PANTHER" id="PTHR14003:SF20">
    <property type="entry name" value="FINGER DOMAIN PROTEIN, PUTATIVE (AFU_ORTHOLOGUE AFUA_4G10380)-RELATED"/>
    <property type="match status" value="1"/>
</dbReference>
<dbReference type="InterPro" id="IPR036236">
    <property type="entry name" value="Znf_C2H2_sf"/>
</dbReference>
<feature type="domain" description="C2H2-type" evidence="7">
    <location>
        <begin position="267"/>
        <end position="291"/>
    </location>
</feature>
<keyword evidence="1" id="KW-0479">Metal-binding</keyword>
<evidence type="ECO:0000256" key="2">
    <source>
        <dbReference type="ARBA" id="ARBA00022737"/>
    </source>
</evidence>
<evidence type="ECO:0000256" key="1">
    <source>
        <dbReference type="ARBA" id="ARBA00022723"/>
    </source>
</evidence>
<dbReference type="RefSeq" id="XP_003678158.1">
    <property type="nucleotide sequence ID" value="XM_003678110.1"/>
</dbReference>
<dbReference type="eggNOG" id="KOG1721">
    <property type="taxonomic scope" value="Eukaryota"/>
</dbReference>
<keyword evidence="9" id="KW-1185">Reference proteome</keyword>
<dbReference type="EMBL" id="HE576760">
    <property type="protein sequence ID" value="CCC71814.1"/>
    <property type="molecule type" value="Genomic_DNA"/>
</dbReference>
<dbReference type="GO" id="GO:0000981">
    <property type="term" value="F:DNA-binding transcription factor activity, RNA polymerase II-specific"/>
    <property type="evidence" value="ECO:0007669"/>
    <property type="project" value="TreeGrafter"/>
</dbReference>